<accession>A0ABM8FM60</accession>
<name>A0ABM8FM60_9BACT</name>
<dbReference type="EMBL" id="AP027370">
    <property type="protein sequence ID" value="BDY13462.1"/>
    <property type="molecule type" value="Genomic_DNA"/>
</dbReference>
<dbReference type="Proteomes" id="UP001321445">
    <property type="component" value="Chromosome"/>
</dbReference>
<gene>
    <name evidence="1" type="ORF">HCR_17740</name>
</gene>
<organism evidence="1 2">
    <name type="scientific">Hydrogenimonas cancrithermarum</name>
    <dbReference type="NCBI Taxonomy" id="2993563"/>
    <lineage>
        <taxon>Bacteria</taxon>
        <taxon>Pseudomonadati</taxon>
        <taxon>Campylobacterota</taxon>
        <taxon>Epsilonproteobacteria</taxon>
        <taxon>Campylobacterales</taxon>
        <taxon>Hydrogenimonadaceae</taxon>
        <taxon>Hydrogenimonas</taxon>
    </lineage>
</organism>
<evidence type="ECO:0000313" key="1">
    <source>
        <dbReference type="EMBL" id="BDY13462.1"/>
    </source>
</evidence>
<evidence type="ECO:0000313" key="2">
    <source>
        <dbReference type="Proteomes" id="UP001321445"/>
    </source>
</evidence>
<reference evidence="1 2" key="1">
    <citation type="submission" date="2023-03" db="EMBL/GenBank/DDBJ databases">
        <title>Description of Hydrogenimonas sp. ISO32.</title>
        <authorList>
            <person name="Mino S."/>
            <person name="Fukazawa S."/>
            <person name="Sawabe T."/>
        </authorList>
    </citation>
    <scope>NUCLEOTIDE SEQUENCE [LARGE SCALE GENOMIC DNA]</scope>
    <source>
        <strain evidence="1 2">ISO32</strain>
    </source>
</reference>
<protein>
    <submittedName>
        <fullName evidence="1">Uncharacterized protein</fullName>
    </submittedName>
</protein>
<proteinExistence type="predicted"/>
<keyword evidence="2" id="KW-1185">Reference proteome</keyword>
<sequence length="243" mass="27566">MALHYIREDSTVRKEREEEIVVVSPSLYWYANAKFPTRSLAKARKLADAFLASRPETYRAIFVEKRGESFDCYAYDADLLARRIDETGAKNAPCYFLQQFSEQMPLRIDDGLVAEKLNGICIEMENENTSLPSLDSLDFPAIAQPCNRAERGGVGRKSLTALVALLAIAALFDLSLRYQSLHAVRKMVDDTRTERSLYEIESLVKRYESTMARQRKLRDAIKRSLQGKIGKLTCSAQKGCVHE</sequence>
<dbReference type="RefSeq" id="WP_286336413.1">
    <property type="nucleotide sequence ID" value="NZ_AP027370.1"/>
</dbReference>